<proteinExistence type="predicted"/>
<protein>
    <submittedName>
        <fullName evidence="2">Uncharacterized protein</fullName>
    </submittedName>
</protein>
<comment type="caution">
    <text evidence="2">The sequence shown here is derived from an EMBL/GenBank/DDBJ whole genome shotgun (WGS) entry which is preliminary data.</text>
</comment>
<dbReference type="AlphaFoldDB" id="A0A225W682"/>
<evidence type="ECO:0000256" key="1">
    <source>
        <dbReference type="SAM" id="Phobius"/>
    </source>
</evidence>
<dbReference type="OrthoDB" id="150412at2759"/>
<keyword evidence="1" id="KW-1133">Transmembrane helix</keyword>
<organism evidence="2 3">
    <name type="scientific">Phytophthora megakarya</name>
    <dbReference type="NCBI Taxonomy" id="4795"/>
    <lineage>
        <taxon>Eukaryota</taxon>
        <taxon>Sar</taxon>
        <taxon>Stramenopiles</taxon>
        <taxon>Oomycota</taxon>
        <taxon>Peronosporomycetes</taxon>
        <taxon>Peronosporales</taxon>
        <taxon>Peronosporaceae</taxon>
        <taxon>Phytophthora</taxon>
    </lineage>
</organism>
<dbReference type="Proteomes" id="UP000198211">
    <property type="component" value="Unassembled WGS sequence"/>
</dbReference>
<keyword evidence="1" id="KW-0472">Membrane</keyword>
<keyword evidence="1" id="KW-0812">Transmembrane</keyword>
<dbReference type="EMBL" id="NBNE01001773">
    <property type="protein sequence ID" value="OWZ12708.1"/>
    <property type="molecule type" value="Genomic_DNA"/>
</dbReference>
<sequence length="329" mass="35823">GCVYATSTSILEELHMHPSVSIASYEQDENSALVYSTSSRFVQEMGAIQTPHEVLTLSMGKLAWQLSPLHTRHDATCIDESEQQCLGLSLPFTTGDGVLLVGKEALATQHVVHPVALVTLHPATIPDTTHPEIDVLMSWHRLVSPNGMLVRPSSSECTSLVDAYLTHIETNHFYLDTQASHDIYSAALFYLTQRGVPISFADVTSRRRLVLSASSASGSGSGNGTAAPATTDIEVNVPTATALVTVAGCIFIVVLMMCVIFLPTSRVKLSPDTTPAAQYVQILTDDLYPDVVHKKRLRFANGDCLLFNEYVVDAIVLHAKRDQTKKIYL</sequence>
<name>A0A225W682_9STRA</name>
<reference evidence="3" key="1">
    <citation type="submission" date="2017-03" db="EMBL/GenBank/DDBJ databases">
        <title>Phytopthora megakarya and P. palmivora, two closely related causual agents of cacao black pod achieved similar genome size and gene model numbers by different mechanisms.</title>
        <authorList>
            <person name="Ali S."/>
            <person name="Shao J."/>
            <person name="Larry D.J."/>
            <person name="Kronmiller B."/>
            <person name="Shen D."/>
            <person name="Strem M.D."/>
            <person name="Melnick R.L."/>
            <person name="Guiltinan M.J."/>
            <person name="Tyler B.M."/>
            <person name="Meinhardt L.W."/>
            <person name="Bailey B.A."/>
        </authorList>
    </citation>
    <scope>NUCLEOTIDE SEQUENCE [LARGE SCALE GENOMIC DNA]</scope>
    <source>
        <strain evidence="3">zdho120</strain>
    </source>
</reference>
<feature type="transmembrane region" description="Helical" evidence="1">
    <location>
        <begin position="240"/>
        <end position="262"/>
    </location>
</feature>
<evidence type="ECO:0000313" key="2">
    <source>
        <dbReference type="EMBL" id="OWZ12708.1"/>
    </source>
</evidence>
<keyword evidence="3" id="KW-1185">Reference proteome</keyword>
<feature type="non-terminal residue" evidence="2">
    <location>
        <position position="1"/>
    </location>
</feature>
<evidence type="ECO:0000313" key="3">
    <source>
        <dbReference type="Proteomes" id="UP000198211"/>
    </source>
</evidence>
<accession>A0A225W682</accession>
<gene>
    <name evidence="2" type="ORF">PHMEG_00014092</name>
</gene>